<evidence type="ECO:0000313" key="1">
    <source>
        <dbReference type="EMBL" id="CAI9623804.1"/>
    </source>
</evidence>
<reference evidence="1" key="1">
    <citation type="submission" date="2023-05" db="EMBL/GenBank/DDBJ databases">
        <authorList>
            <person name="Stuckert A."/>
        </authorList>
    </citation>
    <scope>NUCLEOTIDE SEQUENCE</scope>
</reference>
<dbReference type="Proteomes" id="UP001162483">
    <property type="component" value="Unassembled WGS sequence"/>
</dbReference>
<dbReference type="EMBL" id="CATNWA010021759">
    <property type="protein sequence ID" value="CAI9623804.1"/>
    <property type="molecule type" value="Genomic_DNA"/>
</dbReference>
<protein>
    <submittedName>
        <fullName evidence="1">Uncharacterized protein</fullName>
    </submittedName>
</protein>
<proteinExistence type="predicted"/>
<evidence type="ECO:0000313" key="2">
    <source>
        <dbReference type="Proteomes" id="UP001162483"/>
    </source>
</evidence>
<accession>A0ABN9HPT2</accession>
<organism evidence="1 2">
    <name type="scientific">Staurois parvus</name>
    <dbReference type="NCBI Taxonomy" id="386267"/>
    <lineage>
        <taxon>Eukaryota</taxon>
        <taxon>Metazoa</taxon>
        <taxon>Chordata</taxon>
        <taxon>Craniata</taxon>
        <taxon>Vertebrata</taxon>
        <taxon>Euteleostomi</taxon>
        <taxon>Amphibia</taxon>
        <taxon>Batrachia</taxon>
        <taxon>Anura</taxon>
        <taxon>Neobatrachia</taxon>
        <taxon>Ranoidea</taxon>
        <taxon>Ranidae</taxon>
        <taxon>Staurois</taxon>
    </lineage>
</organism>
<gene>
    <name evidence="1" type="ORF">SPARVUS_LOCUS16529285</name>
</gene>
<name>A0ABN9HPT2_9NEOB</name>
<sequence>MGDQDKSWAPHICCNSCGTALEQWLNGKKASMPFAVPMIWREPTDHVSNCYFCMVPPIVKGLMMSFFLCCVERKRLPGQHLYQ</sequence>
<comment type="caution">
    <text evidence="1">The sequence shown here is derived from an EMBL/GenBank/DDBJ whole genome shotgun (WGS) entry which is preliminary data.</text>
</comment>
<keyword evidence="2" id="KW-1185">Reference proteome</keyword>